<dbReference type="Pfam" id="PF17657">
    <property type="entry name" value="DNA_pol3_finger"/>
    <property type="match status" value="1"/>
</dbReference>
<keyword evidence="5" id="KW-0963">Cytoplasm</keyword>
<evidence type="ECO:0000313" key="15">
    <source>
        <dbReference type="EMBL" id="BAQ17532.1"/>
    </source>
</evidence>
<dbReference type="InterPro" id="IPR004805">
    <property type="entry name" value="DnaE2/DnaE/PolC"/>
</dbReference>
<evidence type="ECO:0000313" key="16">
    <source>
        <dbReference type="Proteomes" id="UP000031643"/>
    </source>
</evidence>
<protein>
    <recommendedName>
        <fullName evidence="4">DNA polymerase III subunit alpha</fullName>
        <ecNumber evidence="3">2.7.7.7</ecNumber>
    </recommendedName>
</protein>
<gene>
    <name evidence="15" type="ORF">GL4_2089</name>
</gene>
<dbReference type="GO" id="GO:0005737">
    <property type="term" value="C:cytoplasm"/>
    <property type="evidence" value="ECO:0007669"/>
    <property type="project" value="UniProtKB-SubCell"/>
</dbReference>
<keyword evidence="9" id="KW-0239">DNA-directed DNA polymerase</keyword>
<evidence type="ECO:0000256" key="6">
    <source>
        <dbReference type="ARBA" id="ARBA00022679"/>
    </source>
</evidence>
<comment type="catalytic activity">
    <reaction evidence="12">
        <text>DNA(n) + a 2'-deoxyribonucleoside 5'-triphosphate = DNA(n+1) + diphosphate</text>
        <dbReference type="Rhea" id="RHEA:22508"/>
        <dbReference type="Rhea" id="RHEA-COMP:17339"/>
        <dbReference type="Rhea" id="RHEA-COMP:17340"/>
        <dbReference type="ChEBI" id="CHEBI:33019"/>
        <dbReference type="ChEBI" id="CHEBI:61560"/>
        <dbReference type="ChEBI" id="CHEBI:173112"/>
        <dbReference type="EC" id="2.7.7.7"/>
    </reaction>
</comment>
<sequence length="1153" mass="126232">MSDQQPFVHLHVHSAYSLLEGALKIPKLVELAKADAAPALALTDSNNLFGALEFSEAVSGAGIQPIIGCTLNLTFEKPGKKGGAPELVNQTPDGRIALLAKDETGYANLMELTSRAYFTAAETGDAFVTIDELAGHSRGLIALSGGPEGLIDTAFADGNAELARARVEALHSIFGDCFYIELQRHGLAQERAVEPHLVQLAYERSIPLVATNEPFFATSDDFEAHDALICIAQGSYVAVDDRRRLSPEHYFKSADEMRALFADLPEAIENTVEIARRCAYRPQKRSPILPAFLSGGEASAALAETEAEELKRQAEDGLAARIAQHGTAPGADEAAYRERLAFELEIITRMNYQGYFLIVSDFIKWTKGQGIPVGPGRGSGAGSLVAYALTITDLDPIRFGLLFERFLNPERVSMPDFDIDFCQDRRDEVIAYVRDRYGADRVAQIITFGKLQARAVLRDVGRVLQMPYGQVDRLCKLVPMNPANPVTLPQAIAGEPRLQEERDKEPIVAKLLDIGQRLEGLYRHASTHAAGVVIADRNLTELVPLYRDARAQLPATQFNMKWAEAAGLVKFDFLGLKTLTVIDMTRRLIGRDGPDIDPAEIPLDDTRTYELIQRAETVGVFQLESQGMRDALRKLKPDRFEDIIAMVALYRPGPMDNIETFVNRKHGKEEIETLHPMIEPILAETYGVIIYQEQVMQIAQVLSGYSLGEADLLRRAMGKKIKAEMDKQRKRFVDGAVANGVEKGRAEYIFELVAKFAGYGFNKSHAAAYALIAYQTAYLKANYPTEFVAASMTLDMGNADKLNSFAQEARRLGIKLEQPSVNHSEVGFIPNGKAIRYSLAALKNVGQPAVESIVAERNANGLFGDISDFARRLNPRHVNKRALETLATAGAFDELGIDRATALENVDRMILAGNSAQEARTGGQNDLFFSGGNQTPPPIELRKADPWLPTDRLAKEFEAVGFFLTGHPLDEYSEVLKSLGVETWTEFAAKAQTKRVVGRLAGTVLSSRERKGKTGNPYAFVAFSDATGQFEAVIFSEALIAGRPLLEAGSVVLLDVEAEADGENVRVRVQGLSSLDNTAEERSSGMEVTVDDPRALSLLAAQIGAEGGQGRLRLRLLIDGKEVEFDLPQGIDSTPRQRSALKLLEGVLDVSAI</sequence>
<dbReference type="RefSeq" id="WP_045367142.1">
    <property type="nucleotide sequence ID" value="NZ_AP014648.1"/>
</dbReference>
<evidence type="ECO:0000256" key="7">
    <source>
        <dbReference type="ARBA" id="ARBA00022695"/>
    </source>
</evidence>
<proteinExistence type="inferred from homology"/>
<dbReference type="CDD" id="cd04485">
    <property type="entry name" value="DnaE_OBF"/>
    <property type="match status" value="1"/>
</dbReference>
<dbReference type="InterPro" id="IPR041931">
    <property type="entry name" value="DNA_pol3_alpha_thumb_dom"/>
</dbReference>
<keyword evidence="7 15" id="KW-0548">Nucleotidyltransferase</keyword>
<evidence type="ECO:0000256" key="1">
    <source>
        <dbReference type="ARBA" id="ARBA00004496"/>
    </source>
</evidence>
<organism evidence="15 16">
    <name type="scientific">Methyloceanibacter caenitepidi</name>
    <dbReference type="NCBI Taxonomy" id="1384459"/>
    <lineage>
        <taxon>Bacteria</taxon>
        <taxon>Pseudomonadati</taxon>
        <taxon>Pseudomonadota</taxon>
        <taxon>Alphaproteobacteria</taxon>
        <taxon>Hyphomicrobiales</taxon>
        <taxon>Hyphomicrobiaceae</taxon>
        <taxon>Methyloceanibacter</taxon>
    </lineage>
</organism>
<evidence type="ECO:0000256" key="2">
    <source>
        <dbReference type="ARBA" id="ARBA00009496"/>
    </source>
</evidence>
<reference evidence="15 16" key="1">
    <citation type="submission" date="2014-09" db="EMBL/GenBank/DDBJ databases">
        <title>Genome sequencing of Methyloceanibacter caenitepidi Gela4.</title>
        <authorList>
            <person name="Takeuchi M."/>
            <person name="Susumu S."/>
            <person name="Kamagata Y."/>
            <person name="Oshima K."/>
            <person name="Hattori M."/>
            <person name="Iwasaki W."/>
        </authorList>
    </citation>
    <scope>NUCLEOTIDE SEQUENCE [LARGE SCALE GENOMIC DNA]</scope>
    <source>
        <strain evidence="15 16">Gela4</strain>
    </source>
</reference>
<dbReference type="EC" id="2.7.7.7" evidence="3"/>
<dbReference type="InterPro" id="IPR029460">
    <property type="entry name" value="DNAPol_HHH"/>
</dbReference>
<dbReference type="Gene3D" id="1.10.10.1600">
    <property type="entry name" value="Bacterial DNA polymerase III alpha subunit, thumb domain"/>
    <property type="match status" value="1"/>
</dbReference>
<evidence type="ECO:0000256" key="3">
    <source>
        <dbReference type="ARBA" id="ARBA00012417"/>
    </source>
</evidence>
<evidence type="ECO:0000256" key="5">
    <source>
        <dbReference type="ARBA" id="ARBA00022490"/>
    </source>
</evidence>
<evidence type="ECO:0000256" key="11">
    <source>
        <dbReference type="ARBA" id="ARBA00026073"/>
    </source>
</evidence>
<accession>A0A0A8K4Q2</accession>
<dbReference type="STRING" id="1384459.GL4_2089"/>
<dbReference type="Pfam" id="PF14579">
    <property type="entry name" value="HHH_6"/>
    <property type="match status" value="1"/>
</dbReference>
<keyword evidence="13" id="KW-0175">Coiled coil</keyword>
<dbReference type="GO" id="GO:0006260">
    <property type="term" value="P:DNA replication"/>
    <property type="evidence" value="ECO:0007669"/>
    <property type="project" value="UniProtKB-KW"/>
</dbReference>
<dbReference type="KEGG" id="mcg:GL4_2089"/>
<keyword evidence="8" id="KW-0235">DNA replication</keyword>
<dbReference type="PANTHER" id="PTHR32294:SF0">
    <property type="entry name" value="DNA POLYMERASE III SUBUNIT ALPHA"/>
    <property type="match status" value="1"/>
</dbReference>
<evidence type="ECO:0000256" key="13">
    <source>
        <dbReference type="SAM" id="Coils"/>
    </source>
</evidence>
<comment type="subcellular location">
    <subcellularLocation>
        <location evidence="1">Cytoplasm</location>
    </subcellularLocation>
</comment>
<dbReference type="PANTHER" id="PTHR32294">
    <property type="entry name" value="DNA POLYMERASE III SUBUNIT ALPHA"/>
    <property type="match status" value="1"/>
</dbReference>
<dbReference type="InterPro" id="IPR016195">
    <property type="entry name" value="Pol/histidinol_Pase-like"/>
</dbReference>
<dbReference type="OrthoDB" id="9803237at2"/>
<dbReference type="EMBL" id="AP014648">
    <property type="protein sequence ID" value="BAQ17532.1"/>
    <property type="molecule type" value="Genomic_DNA"/>
</dbReference>
<dbReference type="Gene3D" id="3.20.20.140">
    <property type="entry name" value="Metal-dependent hydrolases"/>
    <property type="match status" value="1"/>
</dbReference>
<dbReference type="NCBIfam" id="NF004226">
    <property type="entry name" value="PRK05673.1"/>
    <property type="match status" value="1"/>
</dbReference>
<keyword evidence="16" id="KW-1185">Reference proteome</keyword>
<evidence type="ECO:0000256" key="10">
    <source>
        <dbReference type="ARBA" id="ARBA00025611"/>
    </source>
</evidence>
<dbReference type="NCBIfam" id="TIGR00594">
    <property type="entry name" value="polc"/>
    <property type="match status" value="1"/>
</dbReference>
<comment type="subunit">
    <text evidence="11">DNA polymerase III contains a core (composed of alpha, epsilon and theta chains) that associates with a tau subunit. This core dimerizes to form the POLIII' complex. PolIII' associates with the gamma complex (composed of gamma, delta, delta', psi and chi chains) and with the beta chain to form the complete DNA polymerase III complex.</text>
</comment>
<evidence type="ECO:0000256" key="12">
    <source>
        <dbReference type="ARBA" id="ARBA00049244"/>
    </source>
</evidence>
<evidence type="ECO:0000256" key="9">
    <source>
        <dbReference type="ARBA" id="ARBA00022932"/>
    </source>
</evidence>
<dbReference type="SMART" id="SM00481">
    <property type="entry name" value="POLIIIAc"/>
    <property type="match status" value="1"/>
</dbReference>
<feature type="coiled-coil region" evidence="13">
    <location>
        <begin position="293"/>
        <end position="320"/>
    </location>
</feature>
<dbReference type="GO" id="GO:0008408">
    <property type="term" value="F:3'-5' exonuclease activity"/>
    <property type="evidence" value="ECO:0007669"/>
    <property type="project" value="InterPro"/>
</dbReference>
<feature type="domain" description="Polymerase/histidinol phosphatase N-terminal" evidence="14">
    <location>
        <begin position="8"/>
        <end position="75"/>
    </location>
</feature>
<dbReference type="CDD" id="cd07433">
    <property type="entry name" value="PHP_PolIIIA_DnaE1"/>
    <property type="match status" value="1"/>
</dbReference>
<dbReference type="Gene3D" id="1.10.150.870">
    <property type="match status" value="1"/>
</dbReference>
<dbReference type="AlphaFoldDB" id="A0A0A8K4Q2"/>
<dbReference type="InterPro" id="IPR049821">
    <property type="entry name" value="PolIIIA_DnaE1_PHP"/>
</dbReference>
<comment type="function">
    <text evidence="10">DNA polymerase III is a complex, multichain enzyme responsible for most of the replicative synthesis in bacteria. This DNA polymerase also exhibits 3' to 5' exonuclease activity. The alpha chain is the DNA polymerase.</text>
</comment>
<dbReference type="InterPro" id="IPR011708">
    <property type="entry name" value="DNA_pol3_alpha_NTPase_dom"/>
</dbReference>
<dbReference type="SUPFAM" id="SSF89550">
    <property type="entry name" value="PHP domain-like"/>
    <property type="match status" value="1"/>
</dbReference>
<name>A0A0A8K4Q2_9HYPH</name>
<dbReference type="HOGENOM" id="CLU_001600_0_0_5"/>
<dbReference type="Pfam" id="PF07733">
    <property type="entry name" value="DNA_pol3_alpha"/>
    <property type="match status" value="1"/>
</dbReference>
<dbReference type="Proteomes" id="UP000031643">
    <property type="component" value="Chromosome"/>
</dbReference>
<evidence type="ECO:0000256" key="4">
    <source>
        <dbReference type="ARBA" id="ARBA00019114"/>
    </source>
</evidence>
<dbReference type="GO" id="GO:0003887">
    <property type="term" value="F:DNA-directed DNA polymerase activity"/>
    <property type="evidence" value="ECO:0007669"/>
    <property type="project" value="UniProtKB-KW"/>
</dbReference>
<dbReference type="InterPro" id="IPR004013">
    <property type="entry name" value="PHP_dom"/>
</dbReference>
<dbReference type="InterPro" id="IPR040982">
    <property type="entry name" value="DNA_pol3_finger"/>
</dbReference>
<evidence type="ECO:0000259" key="14">
    <source>
        <dbReference type="SMART" id="SM00481"/>
    </source>
</evidence>
<dbReference type="Pfam" id="PF02811">
    <property type="entry name" value="PHP"/>
    <property type="match status" value="1"/>
</dbReference>
<keyword evidence="6 15" id="KW-0808">Transferase</keyword>
<comment type="similarity">
    <text evidence="2">Belongs to the DNA polymerase type-C family. DnaE subfamily.</text>
</comment>
<evidence type="ECO:0000256" key="8">
    <source>
        <dbReference type="ARBA" id="ARBA00022705"/>
    </source>
</evidence>
<dbReference type="InterPro" id="IPR003141">
    <property type="entry name" value="Pol/His_phosphatase_N"/>
</dbReference>